<dbReference type="Proteomes" id="UP001243375">
    <property type="component" value="Unassembled WGS sequence"/>
</dbReference>
<sequence length="445" mass="51159">MANDPLPYGRREIDLAYANQKFILPKTLESYNSRPYDRTRNEEVTRICQLRTELRILLRNALRSLQNQNAQETPVFFNFINAARQRQSFSIRAALRLSFNKTAEADLVDFLLSPFEQGFRLAKCYEYTTENELIRSIILTTAQANTLLAPRHVGARTGAMLQAAADLCSSMRLWTYDYVGIPIVKQYTHAPNEAQSPNTFDHCYFIIVAGLTERVQPKFIWGDPMLLQPTVDHDVPGERADVFLNHTRCGQFTNPHLKLSQFRERLFRTINQVHPAGPAREPLHEQTFFPSVVRIDPYRYHGNGVAMCMGLVKCMQAPKTYFDLPIVNPNASSAVVGPLHYSPTSVYQELCDRQDGRFHRVGKAILVSFSKVIEAARRLEPPSRNPDPPTSPEDFDQHPEPEVSENEVNTFLWVLLRTHSWLSILQLERERRLDMLFYVSYKEAV</sequence>
<dbReference type="EMBL" id="JASBWU010000020">
    <property type="protein sequence ID" value="KAJ9114070.1"/>
    <property type="molecule type" value="Genomic_DNA"/>
</dbReference>
<evidence type="ECO:0000313" key="2">
    <source>
        <dbReference type="Proteomes" id="UP001243375"/>
    </source>
</evidence>
<name>A0ACC2WQK8_9TREE</name>
<comment type="caution">
    <text evidence="1">The sequence shown here is derived from an EMBL/GenBank/DDBJ whole genome shotgun (WGS) entry which is preliminary data.</text>
</comment>
<reference evidence="1" key="1">
    <citation type="submission" date="2023-04" db="EMBL/GenBank/DDBJ databases">
        <title>Draft Genome sequencing of Naganishia species isolated from polar environments using Oxford Nanopore Technology.</title>
        <authorList>
            <person name="Leo P."/>
            <person name="Venkateswaran K."/>
        </authorList>
    </citation>
    <scope>NUCLEOTIDE SEQUENCE</scope>
    <source>
        <strain evidence="1">MNA-CCFEE 5425</strain>
    </source>
</reference>
<accession>A0ACC2WQK8</accession>
<proteinExistence type="predicted"/>
<protein>
    <submittedName>
        <fullName evidence="1">Uncharacterized protein</fullName>
    </submittedName>
</protein>
<evidence type="ECO:0000313" key="1">
    <source>
        <dbReference type="EMBL" id="KAJ9114070.1"/>
    </source>
</evidence>
<keyword evidence="2" id="KW-1185">Reference proteome</keyword>
<organism evidence="1 2">
    <name type="scientific">Naganishia vaughanmartiniae</name>
    <dbReference type="NCBI Taxonomy" id="1424756"/>
    <lineage>
        <taxon>Eukaryota</taxon>
        <taxon>Fungi</taxon>
        <taxon>Dikarya</taxon>
        <taxon>Basidiomycota</taxon>
        <taxon>Agaricomycotina</taxon>
        <taxon>Tremellomycetes</taxon>
        <taxon>Filobasidiales</taxon>
        <taxon>Filobasidiaceae</taxon>
        <taxon>Naganishia</taxon>
    </lineage>
</organism>
<gene>
    <name evidence="1" type="ORF">QFC22_005890</name>
</gene>